<dbReference type="GeneID" id="98000816"/>
<dbReference type="RefSeq" id="WP_007050525.1">
    <property type="nucleotide sequence ID" value="NZ_CABKNJ010000001.1"/>
</dbReference>
<feature type="domain" description="Flavodoxin-like" evidence="1">
    <location>
        <begin position="5"/>
        <end position="159"/>
    </location>
</feature>
<dbReference type="InterPro" id="IPR008254">
    <property type="entry name" value="Flavodoxin/NO_synth"/>
</dbReference>
<dbReference type="Proteomes" id="UP000261212">
    <property type="component" value="Unassembled WGS sequence"/>
</dbReference>
<gene>
    <name evidence="2" type="ORF">DW687_00780</name>
</gene>
<dbReference type="NCBIfam" id="NF045594">
    <property type="entry name" value="flavodox_BilS"/>
    <property type="match status" value="1"/>
</dbReference>
<evidence type="ECO:0000259" key="1">
    <source>
        <dbReference type="Pfam" id="PF12641"/>
    </source>
</evidence>
<dbReference type="Pfam" id="PF12641">
    <property type="entry name" value="Flavodoxin_3"/>
    <property type="match status" value="1"/>
</dbReference>
<name>A0A3E3E024_9FIRM</name>
<dbReference type="Gene3D" id="3.40.50.360">
    <property type="match status" value="1"/>
</dbReference>
<protein>
    <recommendedName>
        <fullName evidence="1">Flavodoxin-like domain-containing protein</fullName>
    </recommendedName>
</protein>
<dbReference type="GO" id="GO:0010181">
    <property type="term" value="F:FMN binding"/>
    <property type="evidence" value="ECO:0007669"/>
    <property type="project" value="InterPro"/>
</dbReference>
<proteinExistence type="predicted"/>
<dbReference type="EMBL" id="QUSM01000002">
    <property type="protein sequence ID" value="RGD74894.1"/>
    <property type="molecule type" value="Genomic_DNA"/>
</dbReference>
<evidence type="ECO:0000313" key="2">
    <source>
        <dbReference type="EMBL" id="RGD74894.1"/>
    </source>
</evidence>
<dbReference type="SUPFAM" id="SSF52218">
    <property type="entry name" value="Flavoproteins"/>
    <property type="match status" value="1"/>
</dbReference>
<dbReference type="InterPro" id="IPR029039">
    <property type="entry name" value="Flavoprotein-like_sf"/>
</dbReference>
<reference evidence="2 3" key="1">
    <citation type="submission" date="2018-08" db="EMBL/GenBank/DDBJ databases">
        <title>A genome reference for cultivated species of the human gut microbiota.</title>
        <authorList>
            <person name="Zou Y."/>
            <person name="Xue W."/>
            <person name="Luo G."/>
        </authorList>
    </citation>
    <scope>NUCLEOTIDE SEQUENCE [LARGE SCALE GENOMIC DNA]</scope>
    <source>
        <strain evidence="2 3">AM25-6</strain>
    </source>
</reference>
<dbReference type="GO" id="GO:0016651">
    <property type="term" value="F:oxidoreductase activity, acting on NAD(P)H"/>
    <property type="evidence" value="ECO:0007669"/>
    <property type="project" value="UniProtKB-ARBA"/>
</dbReference>
<dbReference type="InterPro" id="IPR054633">
    <property type="entry name" value="BilS"/>
</dbReference>
<accession>A0A3E3E024</accession>
<dbReference type="AlphaFoldDB" id="A0A3E3E024"/>
<evidence type="ECO:0000313" key="3">
    <source>
        <dbReference type="Proteomes" id="UP000261212"/>
    </source>
</evidence>
<comment type="caution">
    <text evidence="2">The sequence shown here is derived from an EMBL/GenBank/DDBJ whole genome shotgun (WGS) entry which is preliminary data.</text>
</comment>
<organism evidence="2 3">
    <name type="scientific">Anaerofustis stercorihominis</name>
    <dbReference type="NCBI Taxonomy" id="214853"/>
    <lineage>
        <taxon>Bacteria</taxon>
        <taxon>Bacillati</taxon>
        <taxon>Bacillota</taxon>
        <taxon>Clostridia</taxon>
        <taxon>Eubacteriales</taxon>
        <taxon>Eubacteriaceae</taxon>
        <taxon>Anaerofustis</taxon>
    </lineage>
</organism>
<sequence length="167" mass="19472">MKYSIYYESKTGNTKLLAEKAYEILKKDIVNFEEYKGNYIDYNEDIIIVGFWTDKGGATDNIKELLSKIENKKIILFGTAGFMSDKEYYEKIINNVKEDINESCEVIDYFMCQGKMGIGIRKRYEKSLETNPDDENIKVMIKNFDNALSHPDEEDLKAFEGLLTKYM</sequence>